<dbReference type="Proteomes" id="UP000007264">
    <property type="component" value="Unassembled WGS sequence"/>
</dbReference>
<dbReference type="InterPro" id="IPR036322">
    <property type="entry name" value="WD40_repeat_dom_sf"/>
</dbReference>
<dbReference type="GO" id="GO:0005524">
    <property type="term" value="F:ATP binding"/>
    <property type="evidence" value="ECO:0007669"/>
    <property type="project" value="UniProtKB-KW"/>
</dbReference>
<evidence type="ECO:0000256" key="5">
    <source>
        <dbReference type="ARBA" id="ARBA00022840"/>
    </source>
</evidence>
<dbReference type="RefSeq" id="XP_005650896.1">
    <property type="nucleotide sequence ID" value="XM_005650839.1"/>
</dbReference>
<protein>
    <recommendedName>
        <fullName evidence="10">ABC transporter domain-containing protein</fullName>
    </recommendedName>
</protein>
<dbReference type="Pfam" id="PF00400">
    <property type="entry name" value="WD40"/>
    <property type="match status" value="2"/>
</dbReference>
<comment type="caution">
    <text evidence="11">The sequence shown here is derived from an EMBL/GenBank/DDBJ whole genome shotgun (WGS) entry which is preliminary data.</text>
</comment>
<feature type="transmembrane region" description="Helical" evidence="9">
    <location>
        <begin position="498"/>
        <end position="516"/>
    </location>
</feature>
<dbReference type="eggNOG" id="KOG2139">
    <property type="taxonomic scope" value="Eukaryota"/>
</dbReference>
<evidence type="ECO:0000313" key="12">
    <source>
        <dbReference type="Proteomes" id="UP000007264"/>
    </source>
</evidence>
<dbReference type="InterPro" id="IPR027417">
    <property type="entry name" value="P-loop_NTPase"/>
</dbReference>
<keyword evidence="8" id="KW-0853">WD repeat</keyword>
<evidence type="ECO:0000313" key="11">
    <source>
        <dbReference type="EMBL" id="EIE26352.1"/>
    </source>
</evidence>
<evidence type="ECO:0000259" key="10">
    <source>
        <dbReference type="PROSITE" id="PS50893"/>
    </source>
</evidence>
<dbReference type="InterPro" id="IPR015943">
    <property type="entry name" value="WD40/YVTN_repeat-like_dom_sf"/>
</dbReference>
<evidence type="ECO:0000256" key="4">
    <source>
        <dbReference type="ARBA" id="ARBA00022741"/>
    </source>
</evidence>
<keyword evidence="12" id="KW-1185">Reference proteome</keyword>
<dbReference type="Gene3D" id="3.40.50.300">
    <property type="entry name" value="P-loop containing nucleotide triphosphate hydrolases"/>
    <property type="match status" value="1"/>
</dbReference>
<dbReference type="SUPFAM" id="SSF52540">
    <property type="entry name" value="P-loop containing nucleoside triphosphate hydrolases"/>
    <property type="match status" value="1"/>
</dbReference>
<dbReference type="InterPro" id="IPR003439">
    <property type="entry name" value="ABC_transporter-like_ATP-bd"/>
</dbReference>
<evidence type="ECO:0000256" key="3">
    <source>
        <dbReference type="ARBA" id="ARBA00022692"/>
    </source>
</evidence>
<dbReference type="Gene3D" id="2.130.10.10">
    <property type="entry name" value="YVTN repeat-like/Quinoprotein amine dehydrogenase"/>
    <property type="match status" value="1"/>
</dbReference>
<feature type="transmembrane region" description="Helical" evidence="9">
    <location>
        <begin position="446"/>
        <end position="465"/>
    </location>
</feature>
<dbReference type="SUPFAM" id="SSF50978">
    <property type="entry name" value="WD40 repeat-like"/>
    <property type="match status" value="1"/>
</dbReference>
<dbReference type="EMBL" id="AGSI01000002">
    <property type="protein sequence ID" value="EIE26352.1"/>
    <property type="molecule type" value="Genomic_DNA"/>
</dbReference>
<evidence type="ECO:0000256" key="2">
    <source>
        <dbReference type="ARBA" id="ARBA00022448"/>
    </source>
</evidence>
<dbReference type="KEGG" id="csl:COCSUDRAFT_39467"/>
<keyword evidence="3 9" id="KW-0812">Transmembrane</keyword>
<feature type="domain" description="ABC transporter" evidence="10">
    <location>
        <begin position="65"/>
        <end position="311"/>
    </location>
</feature>
<feature type="transmembrane region" description="Helical" evidence="9">
    <location>
        <begin position="552"/>
        <end position="572"/>
    </location>
</feature>
<sequence>MPATPSKPGSSPRPIISIDVESQTRPVGTPYRGGHHPRLTYDGDIVKSALDDYCGAGPLNGGMKVTFKDLNYRVRSNSKRGDCITLLHKVSGFLLPANLTALMGPSGSSKTTLLDVLAGRKTVGTISGQVLFAGQRASRTFLRRYTGYVEQFDALIENLTVFEMLLYTAELKLDMRMKFLDKCKKVQKVIDQLALNTCRDTRIGSALTRGISGGQAKRTNIGIALVSDPRVLFLDEPTSGLDSYTANEVMTVVKGLVKNGITICATIHSPTPYCFNLFDTLMILLRGHVVYFGENGLAAINYFENAFPEVIKFGSGAGHPETMHNKAEWIVDLTTTADRGERHEVFAEKYQGSDLKRVNARALSAHMSETGELSPEMLRELGTKAETANPWYYGVYTLLRYRMGRDIVDLNFLGPRIMDKFVLALIIMSLYWNVGANQAPSNVNNITAVLFLWTILPGYAAASYMPTIVLERPLYVRERNDGLYRPITYLVAKMTEELTIFFFLSLVLTVIVFAPCNLGGSYILFWLVNFITTATGIALGYFIAAISPNMDMANAALPAYVTVLLFFVGLLLRNQDQPVYWRWFSYLDFLKYAWGAQMINQFEGSKAMALDFQTVLKFYNLEGQSKWLNLLYETCFLLLFLILAWLQERLGVLAPQSAPASTPVAWHRQTDRLAVSDGADRVHVGEASAVASTSGRAASPAALPGKLALYHDFQHQVTALAWRPLSSNTLAVGCRRGVCLWSLGKCPAGGAPACRATVAGSSTSAWLTFLRTRGQGSVTTLAWSPNGQLLAAASQDAPGFVIFDVTMGTQTAVQAGLAAVSLLEWSPDGCYLLAGSADGSFRIWETQKWTSAAWSTQARRILLFLFPSCSCVTPS</sequence>
<evidence type="ECO:0000256" key="1">
    <source>
        <dbReference type="ARBA" id="ARBA00004141"/>
    </source>
</evidence>
<reference evidence="11 12" key="1">
    <citation type="journal article" date="2012" name="Genome Biol.">
        <title>The genome of the polar eukaryotic microalga coccomyxa subellipsoidea reveals traits of cold adaptation.</title>
        <authorList>
            <person name="Blanc G."/>
            <person name="Agarkova I."/>
            <person name="Grimwood J."/>
            <person name="Kuo A."/>
            <person name="Brueggeman A."/>
            <person name="Dunigan D."/>
            <person name="Gurnon J."/>
            <person name="Ladunga I."/>
            <person name="Lindquist E."/>
            <person name="Lucas S."/>
            <person name="Pangilinan J."/>
            <person name="Proschold T."/>
            <person name="Salamov A."/>
            <person name="Schmutz J."/>
            <person name="Weeks D."/>
            <person name="Yamada T."/>
            <person name="Claverie J.M."/>
            <person name="Grigoriev I."/>
            <person name="Van Etten J."/>
            <person name="Lomsadze A."/>
            <person name="Borodovsky M."/>
        </authorList>
    </citation>
    <scope>NUCLEOTIDE SEQUENCE [LARGE SCALE GENOMIC DNA]</scope>
    <source>
        <strain evidence="11 12">C-169</strain>
    </source>
</reference>
<dbReference type="PROSITE" id="PS50893">
    <property type="entry name" value="ABC_TRANSPORTER_2"/>
    <property type="match status" value="1"/>
</dbReference>
<gene>
    <name evidence="11" type="ORF">COCSUDRAFT_39467</name>
</gene>
<feature type="transmembrane region" description="Helical" evidence="9">
    <location>
        <begin position="523"/>
        <end position="546"/>
    </location>
</feature>
<dbReference type="eggNOG" id="KOG0065">
    <property type="taxonomic scope" value="Eukaryota"/>
</dbReference>
<dbReference type="SMART" id="SM00382">
    <property type="entry name" value="AAA"/>
    <property type="match status" value="1"/>
</dbReference>
<dbReference type="InterPro" id="IPR013525">
    <property type="entry name" value="ABC2_TM"/>
</dbReference>
<dbReference type="PROSITE" id="PS50294">
    <property type="entry name" value="WD_REPEATS_REGION"/>
    <property type="match status" value="1"/>
</dbReference>
<dbReference type="InterPro" id="IPR001680">
    <property type="entry name" value="WD40_rpt"/>
</dbReference>
<dbReference type="GO" id="GO:0016887">
    <property type="term" value="F:ATP hydrolysis activity"/>
    <property type="evidence" value="ECO:0007669"/>
    <property type="project" value="InterPro"/>
</dbReference>
<dbReference type="PANTHER" id="PTHR48041">
    <property type="entry name" value="ABC TRANSPORTER G FAMILY MEMBER 28"/>
    <property type="match status" value="1"/>
</dbReference>
<evidence type="ECO:0000256" key="7">
    <source>
        <dbReference type="ARBA" id="ARBA00023136"/>
    </source>
</evidence>
<evidence type="ECO:0000256" key="9">
    <source>
        <dbReference type="SAM" id="Phobius"/>
    </source>
</evidence>
<feature type="repeat" description="WD" evidence="8">
    <location>
        <begin position="813"/>
        <end position="845"/>
    </location>
</feature>
<dbReference type="GeneID" id="17044362"/>
<dbReference type="Pfam" id="PF01061">
    <property type="entry name" value="ABC2_membrane"/>
    <property type="match status" value="1"/>
</dbReference>
<feature type="transmembrane region" description="Helical" evidence="9">
    <location>
        <begin position="627"/>
        <end position="646"/>
    </location>
</feature>
<dbReference type="Pfam" id="PF00005">
    <property type="entry name" value="ABC_tran"/>
    <property type="match status" value="1"/>
</dbReference>
<dbReference type="InterPro" id="IPR050352">
    <property type="entry name" value="ABCG_transporters"/>
</dbReference>
<dbReference type="GO" id="GO:0140359">
    <property type="term" value="F:ABC-type transporter activity"/>
    <property type="evidence" value="ECO:0007669"/>
    <property type="project" value="InterPro"/>
</dbReference>
<dbReference type="AlphaFoldDB" id="I0Z6T3"/>
<keyword evidence="4" id="KW-0547">Nucleotide-binding</keyword>
<accession>I0Z6T3</accession>
<keyword evidence="7 9" id="KW-0472">Membrane</keyword>
<keyword evidence="6 9" id="KW-1133">Transmembrane helix</keyword>
<name>I0Z6T3_COCSC</name>
<evidence type="ECO:0000256" key="8">
    <source>
        <dbReference type="PROSITE-ProRule" id="PRU00221"/>
    </source>
</evidence>
<dbReference type="PANTHER" id="PTHR48041:SF91">
    <property type="entry name" value="ABC TRANSPORTER G FAMILY MEMBER 28"/>
    <property type="match status" value="1"/>
</dbReference>
<evidence type="ECO:0000256" key="6">
    <source>
        <dbReference type="ARBA" id="ARBA00022989"/>
    </source>
</evidence>
<keyword evidence="2" id="KW-0813">Transport</keyword>
<dbReference type="PROSITE" id="PS50082">
    <property type="entry name" value="WD_REPEATS_2"/>
    <property type="match status" value="1"/>
</dbReference>
<organism evidence="11 12">
    <name type="scientific">Coccomyxa subellipsoidea (strain C-169)</name>
    <name type="common">Green microalga</name>
    <dbReference type="NCBI Taxonomy" id="574566"/>
    <lineage>
        <taxon>Eukaryota</taxon>
        <taxon>Viridiplantae</taxon>
        <taxon>Chlorophyta</taxon>
        <taxon>core chlorophytes</taxon>
        <taxon>Trebouxiophyceae</taxon>
        <taxon>Trebouxiophyceae incertae sedis</taxon>
        <taxon>Coccomyxaceae</taxon>
        <taxon>Coccomyxa</taxon>
        <taxon>Coccomyxa subellipsoidea</taxon>
    </lineage>
</organism>
<feature type="transmembrane region" description="Helical" evidence="9">
    <location>
        <begin position="417"/>
        <end position="434"/>
    </location>
</feature>
<dbReference type="SMART" id="SM00320">
    <property type="entry name" value="WD40"/>
    <property type="match status" value="3"/>
</dbReference>
<proteinExistence type="predicted"/>
<dbReference type="GO" id="GO:0016020">
    <property type="term" value="C:membrane"/>
    <property type="evidence" value="ECO:0007669"/>
    <property type="project" value="UniProtKB-SubCell"/>
</dbReference>
<comment type="subcellular location">
    <subcellularLocation>
        <location evidence="1">Membrane</location>
        <topology evidence="1">Multi-pass membrane protein</topology>
    </subcellularLocation>
</comment>
<keyword evidence="5" id="KW-0067">ATP-binding</keyword>
<dbReference type="InterPro" id="IPR003593">
    <property type="entry name" value="AAA+_ATPase"/>
</dbReference>
<dbReference type="CDD" id="cd03213">
    <property type="entry name" value="ABCG_EPDR"/>
    <property type="match status" value="1"/>
</dbReference>
<dbReference type="OrthoDB" id="66620at2759"/>